<feature type="transmembrane region" description="Helical" evidence="1">
    <location>
        <begin position="626"/>
        <end position="645"/>
    </location>
</feature>
<dbReference type="CDD" id="cd12797">
    <property type="entry name" value="M23_peptidase"/>
    <property type="match status" value="1"/>
</dbReference>
<keyword evidence="1" id="KW-0812">Transmembrane</keyword>
<dbReference type="SUPFAM" id="SSF51261">
    <property type="entry name" value="Duplicated hybrid motif"/>
    <property type="match status" value="1"/>
</dbReference>
<dbReference type="InterPro" id="IPR050570">
    <property type="entry name" value="Cell_wall_metabolism_enzyme"/>
</dbReference>
<dbReference type="InterPro" id="IPR011055">
    <property type="entry name" value="Dup_hybrid_motif"/>
</dbReference>
<dbReference type="PANTHER" id="PTHR21666">
    <property type="entry name" value="PEPTIDASE-RELATED"/>
    <property type="match status" value="1"/>
</dbReference>
<feature type="domain" description="Tape measure protein N-terminal" evidence="3">
    <location>
        <begin position="78"/>
        <end position="248"/>
    </location>
</feature>
<evidence type="ECO:0000259" key="3">
    <source>
        <dbReference type="Pfam" id="PF20155"/>
    </source>
</evidence>
<dbReference type="EMBL" id="CP049863">
    <property type="protein sequence ID" value="QIK62338.1"/>
    <property type="molecule type" value="Genomic_DNA"/>
</dbReference>
<dbReference type="Proteomes" id="UP000502677">
    <property type="component" value="Chromosome"/>
</dbReference>
<reference evidence="4 5" key="1">
    <citation type="submission" date="2020-03" db="EMBL/GenBank/DDBJ databases">
        <title>Leucobacter sp. nov., isolated from beetles.</title>
        <authorList>
            <person name="Hyun D.-W."/>
            <person name="Bae J.-W."/>
        </authorList>
    </citation>
    <scope>NUCLEOTIDE SEQUENCE [LARGE SCALE GENOMIC DNA]</scope>
    <source>
        <strain evidence="4 5">HDW9C</strain>
    </source>
</reference>
<proteinExistence type="predicted"/>
<dbReference type="KEGG" id="lvi:G7068_03285"/>
<gene>
    <name evidence="4" type="ORF">G7068_03285</name>
</gene>
<name>A0A6G7XD87_9MICO</name>
<dbReference type="PANTHER" id="PTHR21666:SF270">
    <property type="entry name" value="MUREIN HYDROLASE ACTIVATOR ENVC"/>
    <property type="match status" value="1"/>
</dbReference>
<sequence>MASTGAEIAQGFVVVRVKMPGVKNDVTKSLGGVDLGDTGKKMGSKLGDGIKKSLKVAGVAAGALIATGVGTALFKGFSRLNSIDQATAKLRGLGNSTEAVDAIMKNALASVKGTAFGLDAAATTAAGAVAAGIAPGEELEGVLKSVANSAAAAGIGMDEMGSIYNKVASLGKAQNDSLQQVADKGIPIYQALATQLGVTTEEVFKMASKGQINFKQFEQAMTSAAGTVADEMGGTVKGSWANFMASVGRIGAGMLSGVWTSLAPLLKSTTDALGPLEEVAAKTGEKIGQKLAPAIDWLMKTLDKGVDFSMFTPLGIVFETLKPVLPVISELVKTLTGAFGAMLKEVLPPLIPVINRLALLFTYLAMSVLPPLMPVIEQLAGLFTDVLLAALPPLVTLLGRLFPIVGSLKNVFAEMAPTIEPFVTAIGTNLKGAFAWIGENIGVVQNMALAIGMMVATYYSIRGVMAVINGLKAAIAVAKAVQIGWTASTYGAAGASYAAATATKAQTIAAKAGMVTQKLWNGVVVIGKGIWALMNGSLIKSAALWTANTAKVTAHKIATIANNAGASMWLKIAAGTLATGWKTSAMWVKNTAGVVAHKTAVIAGAVASKSAAVAQRLFNAAMNANPIMMIVTAVAALVAGLIWFFTQTDIGREIWENFTRFLSEAWANIQKFFTDAINNIVSFVTDNWGLLLSLLIGPIGLAIQWIVENWDGIVKFFTDSYNTYLKPVFEWIGALFTGLWEGIQTAVQWIQDVWNKLGLAIQFAYQQYWKATMDGIAALFNWIWANIIKPVIDWIQNYIELLGLAFQYLYVTYIKPYLEAVGALFDWIWVNLIKPIVDGIKEKLDLLGLGFKILYEQFIKPAWDNISNAIRNGWNIIKGIIDNLVRIVTENPKKAFEAARDGIGKAWSAIQDLAKEPVRFVIETVINGLIEKVNGILPDGMKIPKVPLPKGFSEGGYTGNIGTTVVAGVVHGNEHVIRAQSRARIERTHPGLLDHMNTHGDIPGYRTGGLVTPLPQGSFSVSQQWGNQGHNGIDLAAPMGTKVFAAGDGVVQLAGVVPMGGNEVYIQHTSGLGTRYSHLSRFGTQVGAQVQAGNVIGYVGSTGMSTGPHLHYMVHNPGGGPGNYGANVNPAPYMGLYGADLGEVGGAASILDGLVDWAVGQLKGAFPGGGMFVDVATGLARNAAAAMAKAFNPFGAADGHTATLYDNGGWLPTGLSLVENRTRSPEPILTGSQWDAVKQGGGISGPVTVRIGDREFEGWMDERADGAVQRGYEDAAQYGRQVQYG</sequence>
<evidence type="ECO:0000256" key="1">
    <source>
        <dbReference type="SAM" id="Phobius"/>
    </source>
</evidence>
<protein>
    <submittedName>
        <fullName evidence="4">Peptidoglycan DD-metalloendopeptidase family protein</fullName>
    </submittedName>
</protein>
<dbReference type="Gene3D" id="2.70.70.10">
    <property type="entry name" value="Glucose Permease (Domain IIA)"/>
    <property type="match status" value="1"/>
</dbReference>
<keyword evidence="1" id="KW-0472">Membrane</keyword>
<accession>A0A6G7XD87</accession>
<dbReference type="RefSeq" id="WP_166288820.1">
    <property type="nucleotide sequence ID" value="NZ_CP049863.1"/>
</dbReference>
<keyword evidence="5" id="KW-1185">Reference proteome</keyword>
<dbReference type="Pfam" id="PF20155">
    <property type="entry name" value="TMP_3"/>
    <property type="match status" value="1"/>
</dbReference>
<evidence type="ECO:0000313" key="4">
    <source>
        <dbReference type="EMBL" id="QIK62338.1"/>
    </source>
</evidence>
<dbReference type="NCBIfam" id="TIGR02675">
    <property type="entry name" value="tape_meas_nterm"/>
    <property type="match status" value="1"/>
</dbReference>
<dbReference type="Pfam" id="PF01551">
    <property type="entry name" value="Peptidase_M23"/>
    <property type="match status" value="1"/>
</dbReference>
<dbReference type="GO" id="GO:0004222">
    <property type="term" value="F:metalloendopeptidase activity"/>
    <property type="evidence" value="ECO:0007669"/>
    <property type="project" value="TreeGrafter"/>
</dbReference>
<feature type="transmembrane region" description="Helical" evidence="1">
    <location>
        <begin position="688"/>
        <end position="707"/>
    </location>
</feature>
<feature type="domain" description="M23ase beta-sheet core" evidence="2">
    <location>
        <begin position="1029"/>
        <end position="1116"/>
    </location>
</feature>
<keyword evidence="1" id="KW-1133">Transmembrane helix</keyword>
<evidence type="ECO:0000313" key="5">
    <source>
        <dbReference type="Proteomes" id="UP000502677"/>
    </source>
</evidence>
<dbReference type="InterPro" id="IPR016047">
    <property type="entry name" value="M23ase_b-sheet_dom"/>
</dbReference>
<dbReference type="InterPro" id="IPR013491">
    <property type="entry name" value="Tape_meas_N"/>
</dbReference>
<organism evidence="4 5">
    <name type="scientific">Leucobacter viscericola</name>
    <dbReference type="NCBI Taxonomy" id="2714935"/>
    <lineage>
        <taxon>Bacteria</taxon>
        <taxon>Bacillati</taxon>
        <taxon>Actinomycetota</taxon>
        <taxon>Actinomycetes</taxon>
        <taxon>Micrococcales</taxon>
        <taxon>Microbacteriaceae</taxon>
        <taxon>Leucobacter</taxon>
    </lineage>
</organism>
<evidence type="ECO:0000259" key="2">
    <source>
        <dbReference type="Pfam" id="PF01551"/>
    </source>
</evidence>